<dbReference type="NCBIfam" id="TIGR01256">
    <property type="entry name" value="modA"/>
    <property type="match status" value="1"/>
</dbReference>
<evidence type="ECO:0000256" key="1">
    <source>
        <dbReference type="ARBA" id="ARBA00009175"/>
    </source>
</evidence>
<evidence type="ECO:0000313" key="8">
    <source>
        <dbReference type="Proteomes" id="UP000281813"/>
    </source>
</evidence>
<gene>
    <name evidence="7" type="primary">modA</name>
    <name evidence="7" type="ORF">D8M05_03980</name>
</gene>
<keyword evidence="2 5" id="KW-0500">Molybdenum</keyword>
<protein>
    <submittedName>
        <fullName evidence="7">Molybdate ABC transporter substrate-binding protein</fullName>
    </submittedName>
</protein>
<keyword evidence="4 6" id="KW-0732">Signal</keyword>
<proteinExistence type="inferred from homology"/>
<dbReference type="PANTHER" id="PTHR30632">
    <property type="entry name" value="MOLYBDATE-BINDING PERIPLASMIC PROTEIN"/>
    <property type="match status" value="1"/>
</dbReference>
<keyword evidence="3 5" id="KW-0479">Metal-binding</keyword>
<dbReference type="Proteomes" id="UP000281813">
    <property type="component" value="Unassembled WGS sequence"/>
</dbReference>
<dbReference type="GO" id="GO:1901359">
    <property type="term" value="F:tungstate binding"/>
    <property type="evidence" value="ECO:0007669"/>
    <property type="project" value="UniProtKB-ARBA"/>
</dbReference>
<evidence type="ECO:0000256" key="3">
    <source>
        <dbReference type="ARBA" id="ARBA00022723"/>
    </source>
</evidence>
<feature type="binding site" evidence="5">
    <location>
        <position position="143"/>
    </location>
    <ligand>
        <name>molybdate</name>
        <dbReference type="ChEBI" id="CHEBI:36264"/>
    </ligand>
</feature>
<keyword evidence="8" id="KW-1185">Reference proteome</keyword>
<feature type="binding site" evidence="5">
    <location>
        <position position="188"/>
    </location>
    <ligand>
        <name>molybdate</name>
        <dbReference type="ChEBI" id="CHEBI:36264"/>
    </ligand>
</feature>
<dbReference type="AlphaFoldDB" id="A0A494Z504"/>
<feature type="binding site" evidence="5">
    <location>
        <position position="38"/>
    </location>
    <ligand>
        <name>molybdate</name>
        <dbReference type="ChEBI" id="CHEBI:36264"/>
    </ligand>
</feature>
<dbReference type="SUPFAM" id="SSF53850">
    <property type="entry name" value="Periplasmic binding protein-like II"/>
    <property type="match status" value="1"/>
</dbReference>
<evidence type="ECO:0000256" key="4">
    <source>
        <dbReference type="ARBA" id="ARBA00022729"/>
    </source>
</evidence>
<reference evidence="7 8" key="1">
    <citation type="journal article" date="2015" name="Antonie Van Leeuwenhoek">
        <title>Oceanobacillus bengalensis sp. nov., a bacterium isolated from seawater of the Bay of Bengal.</title>
        <authorList>
            <person name="Yongchang O."/>
            <person name="Xiang W."/>
            <person name="Wang G."/>
        </authorList>
    </citation>
    <scope>NUCLEOTIDE SEQUENCE [LARGE SCALE GENOMIC DNA]</scope>
    <source>
        <strain evidence="7 8">MCCC 1K00260</strain>
    </source>
</reference>
<feature type="signal peptide" evidence="6">
    <location>
        <begin position="1"/>
        <end position="24"/>
    </location>
</feature>
<dbReference type="GO" id="GO:0030973">
    <property type="term" value="F:molybdate ion binding"/>
    <property type="evidence" value="ECO:0007669"/>
    <property type="project" value="TreeGrafter"/>
</dbReference>
<feature type="binding site" evidence="5">
    <location>
        <position position="170"/>
    </location>
    <ligand>
        <name>molybdate</name>
        <dbReference type="ChEBI" id="CHEBI:36264"/>
    </ligand>
</feature>
<dbReference type="GO" id="GO:0015689">
    <property type="term" value="P:molybdate ion transport"/>
    <property type="evidence" value="ECO:0007669"/>
    <property type="project" value="InterPro"/>
</dbReference>
<dbReference type="InterPro" id="IPR050682">
    <property type="entry name" value="ModA/WtpA"/>
</dbReference>
<organism evidence="7 8">
    <name type="scientific">Oceanobacillus bengalensis</name>
    <dbReference type="NCBI Taxonomy" id="1435466"/>
    <lineage>
        <taxon>Bacteria</taxon>
        <taxon>Bacillati</taxon>
        <taxon>Bacillota</taxon>
        <taxon>Bacilli</taxon>
        <taxon>Bacillales</taxon>
        <taxon>Bacillaceae</taxon>
        <taxon>Oceanobacillus</taxon>
    </lineage>
</organism>
<evidence type="ECO:0000313" key="7">
    <source>
        <dbReference type="EMBL" id="RKQ17564.1"/>
    </source>
</evidence>
<comment type="caution">
    <text evidence="7">The sequence shown here is derived from an EMBL/GenBank/DDBJ whole genome shotgun (WGS) entry which is preliminary data.</text>
</comment>
<dbReference type="RefSeq" id="WP_121128873.1">
    <property type="nucleotide sequence ID" value="NZ_JBHUFK010000001.1"/>
</dbReference>
<comment type="similarity">
    <text evidence="1">Belongs to the bacterial solute-binding protein ModA family.</text>
</comment>
<feature type="binding site" evidence="5">
    <location>
        <position position="66"/>
    </location>
    <ligand>
        <name>molybdate</name>
        <dbReference type="ChEBI" id="CHEBI:36264"/>
    </ligand>
</feature>
<dbReference type="InterPro" id="IPR005950">
    <property type="entry name" value="ModA"/>
</dbReference>
<dbReference type="GO" id="GO:0046872">
    <property type="term" value="F:metal ion binding"/>
    <property type="evidence" value="ECO:0007669"/>
    <property type="project" value="UniProtKB-KW"/>
</dbReference>
<accession>A0A494Z504</accession>
<feature type="chain" id="PRO_5038568858" evidence="6">
    <location>
        <begin position="25"/>
        <end position="255"/>
    </location>
</feature>
<dbReference type="Gene3D" id="3.40.190.10">
    <property type="entry name" value="Periplasmic binding protein-like II"/>
    <property type="match status" value="2"/>
</dbReference>
<evidence type="ECO:0000256" key="5">
    <source>
        <dbReference type="PIRSR" id="PIRSR004846-1"/>
    </source>
</evidence>
<sequence>MRILYIILMMIPVFIAGCSEASNASDDSTEILISSASSLTESLLEIKDEFEKHNESVTVTFNFGGSGSLRKQIEQGAPADLFFSASKKDYELLVEEGMVLEGSAILENELVLIKSKQTDIDSLDDFLLRDGELAVGTPEAVPAGTYAKEVLENLGVWNQLQDRMVLTKDVTQVLTYVREGAADIGFVYASDIVGVEDIDSLEKIDTSLHAPIEYYAAIINKETEGRPDAIEDFYQFLHSDLAIEIFEKNGFQVSR</sequence>
<dbReference type="Pfam" id="PF13531">
    <property type="entry name" value="SBP_bac_11"/>
    <property type="match status" value="1"/>
</dbReference>
<evidence type="ECO:0000256" key="6">
    <source>
        <dbReference type="SAM" id="SignalP"/>
    </source>
</evidence>
<dbReference type="EMBL" id="RBZO01000004">
    <property type="protein sequence ID" value="RKQ17564.1"/>
    <property type="molecule type" value="Genomic_DNA"/>
</dbReference>
<dbReference type="PANTHER" id="PTHR30632:SF0">
    <property type="entry name" value="SULFATE-BINDING PROTEIN"/>
    <property type="match status" value="1"/>
</dbReference>
<dbReference type="PROSITE" id="PS51257">
    <property type="entry name" value="PROKAR_LIPOPROTEIN"/>
    <property type="match status" value="1"/>
</dbReference>
<dbReference type="FunFam" id="3.40.190.10:FF:000035">
    <property type="entry name" value="Molybdate ABC transporter substrate-binding protein"/>
    <property type="match status" value="1"/>
</dbReference>
<dbReference type="OrthoDB" id="9785015at2"/>
<evidence type="ECO:0000256" key="2">
    <source>
        <dbReference type="ARBA" id="ARBA00022505"/>
    </source>
</evidence>
<name>A0A494Z504_9BACI</name>
<dbReference type="PIRSF" id="PIRSF004846">
    <property type="entry name" value="ModA"/>
    <property type="match status" value="1"/>
</dbReference>